<gene>
    <name evidence="2" type="ORF">UFOPK2265_00383</name>
</gene>
<name>A0A6J6L2B8_9ZZZZ</name>
<dbReference type="EMBL" id="CAEZWP010000010">
    <property type="protein sequence ID" value="CAB4654724.1"/>
    <property type="molecule type" value="Genomic_DNA"/>
</dbReference>
<sequence>MGVGVGVGVGMGVGVGVGLAITTPLFHTNFFPLLMQVYFFPADIAVDPALEHFVPGVMAAYEICVEKIEMKATVTTHTGALLI</sequence>
<accession>A0A6J6L2B8</accession>
<keyword evidence="1" id="KW-0812">Transmembrane</keyword>
<reference evidence="2" key="1">
    <citation type="submission" date="2020-05" db="EMBL/GenBank/DDBJ databases">
        <authorList>
            <person name="Chiriac C."/>
            <person name="Salcher M."/>
            <person name="Ghai R."/>
            <person name="Kavagutti S V."/>
        </authorList>
    </citation>
    <scope>NUCLEOTIDE SEQUENCE</scope>
</reference>
<dbReference type="AlphaFoldDB" id="A0A6J6L2B8"/>
<organism evidence="2">
    <name type="scientific">freshwater metagenome</name>
    <dbReference type="NCBI Taxonomy" id="449393"/>
    <lineage>
        <taxon>unclassified sequences</taxon>
        <taxon>metagenomes</taxon>
        <taxon>ecological metagenomes</taxon>
    </lineage>
</organism>
<evidence type="ECO:0000313" key="2">
    <source>
        <dbReference type="EMBL" id="CAB4654724.1"/>
    </source>
</evidence>
<feature type="transmembrane region" description="Helical" evidence="1">
    <location>
        <begin position="6"/>
        <end position="26"/>
    </location>
</feature>
<keyword evidence="1" id="KW-1133">Transmembrane helix</keyword>
<evidence type="ECO:0000256" key="1">
    <source>
        <dbReference type="SAM" id="Phobius"/>
    </source>
</evidence>
<keyword evidence="1" id="KW-0472">Membrane</keyword>
<proteinExistence type="predicted"/>
<protein>
    <submittedName>
        <fullName evidence="2">Unannotated protein</fullName>
    </submittedName>
</protein>